<dbReference type="RefSeq" id="WP_128360282.1">
    <property type="nucleotide sequence ID" value="NZ_CP053840.1"/>
</dbReference>
<dbReference type="InterPro" id="IPR049458">
    <property type="entry name" value="EpsG-like"/>
</dbReference>
<dbReference type="AlphaFoldDB" id="A0AAE7BA64"/>
<keyword evidence="3" id="KW-1185">Reference proteome</keyword>
<feature type="transmembrane region" description="Helical" evidence="1">
    <location>
        <begin position="142"/>
        <end position="159"/>
    </location>
</feature>
<reference evidence="2 3" key="1">
    <citation type="submission" date="2020-05" db="EMBL/GenBank/DDBJ databases">
        <title>Complete genome sequencing of Campylobacter and Arcobacter type strains.</title>
        <authorList>
            <person name="Miller W.G."/>
            <person name="Yee E."/>
        </authorList>
    </citation>
    <scope>NUCLEOTIDE SEQUENCE [LARGE SCALE GENOMIC DNA]</scope>
    <source>
        <strain evidence="2 3">LMG 26156</strain>
    </source>
</reference>
<feature type="transmembrane region" description="Helical" evidence="1">
    <location>
        <begin position="166"/>
        <end position="188"/>
    </location>
</feature>
<proteinExistence type="predicted"/>
<feature type="transmembrane region" description="Helical" evidence="1">
    <location>
        <begin position="283"/>
        <end position="301"/>
    </location>
</feature>
<keyword evidence="1" id="KW-1133">Transmembrane helix</keyword>
<name>A0AAE7BA64_9BACT</name>
<evidence type="ECO:0000313" key="2">
    <source>
        <dbReference type="EMBL" id="QKF66492.1"/>
    </source>
</evidence>
<feature type="transmembrane region" description="Helical" evidence="1">
    <location>
        <begin position="28"/>
        <end position="47"/>
    </location>
</feature>
<protein>
    <submittedName>
        <fullName evidence="2">Membrane protein</fullName>
    </submittedName>
</protein>
<feature type="transmembrane region" description="Helical" evidence="1">
    <location>
        <begin position="253"/>
        <end position="271"/>
    </location>
</feature>
<gene>
    <name evidence="2" type="ORF">AVENP_0933</name>
</gene>
<keyword evidence="1" id="KW-0472">Membrane</keyword>
<evidence type="ECO:0000313" key="3">
    <source>
        <dbReference type="Proteomes" id="UP000503482"/>
    </source>
</evidence>
<feature type="transmembrane region" description="Helical" evidence="1">
    <location>
        <begin position="333"/>
        <end position="354"/>
    </location>
</feature>
<dbReference type="EMBL" id="CP053840">
    <property type="protein sequence ID" value="QKF66492.1"/>
    <property type="molecule type" value="Genomic_DNA"/>
</dbReference>
<evidence type="ECO:0000256" key="1">
    <source>
        <dbReference type="SAM" id="Phobius"/>
    </source>
</evidence>
<sequence length="357" mass="42705">MHYFLWINLTILLSILSFLLKKIRISNYLINTHILITIVLLLGFYVFRDIKLGSDFQGYVSHYDMLLNNEFSILAKEKEYLYIFLEKIFVFFNLPYEVFYGFLYTIIYIFIFKATNKYYFLSPLIVFSIFVGGFFFFSLSGVRQSLSIAIFFYSITFIINKNIIQYILMIFFASLFHLSAIVLLPLYFINKIKYYYKLFLFIYILTIIPQIKFYINIFVEILMKKTIELIPLLSPYLNYLETNKVLQNGDTSLGFGFVLMQLINFIILIRAKSILSVNHYFKVYYILFFISCTMYNLFYNVELITRINIYFNISFLIVFSLTIYYSYTKFQQIISLFLIFFSIILVQGRINALLNYL</sequence>
<dbReference type="Proteomes" id="UP000503482">
    <property type="component" value="Chromosome"/>
</dbReference>
<dbReference type="Pfam" id="PF14897">
    <property type="entry name" value="EpsG"/>
    <property type="match status" value="1"/>
</dbReference>
<keyword evidence="1" id="KW-0812">Transmembrane</keyword>
<feature type="transmembrane region" description="Helical" evidence="1">
    <location>
        <begin position="88"/>
        <end position="111"/>
    </location>
</feature>
<feature type="transmembrane region" description="Helical" evidence="1">
    <location>
        <begin position="308"/>
        <end position="327"/>
    </location>
</feature>
<feature type="transmembrane region" description="Helical" evidence="1">
    <location>
        <begin position="194"/>
        <end position="215"/>
    </location>
</feature>
<feature type="transmembrane region" description="Helical" evidence="1">
    <location>
        <begin position="6"/>
        <end position="21"/>
    </location>
</feature>
<accession>A0AAE7BA64</accession>
<feature type="transmembrane region" description="Helical" evidence="1">
    <location>
        <begin position="118"/>
        <end position="136"/>
    </location>
</feature>
<dbReference type="KEGG" id="avp:AVENP_0933"/>
<organism evidence="2 3">
    <name type="scientific">Arcobacter venerupis</name>
    <dbReference type="NCBI Taxonomy" id="1054033"/>
    <lineage>
        <taxon>Bacteria</taxon>
        <taxon>Pseudomonadati</taxon>
        <taxon>Campylobacterota</taxon>
        <taxon>Epsilonproteobacteria</taxon>
        <taxon>Campylobacterales</taxon>
        <taxon>Arcobacteraceae</taxon>
        <taxon>Arcobacter</taxon>
    </lineage>
</organism>